<sequence length="92" mass="10409">MISSENERADAAKEWAMYITVSCLFILIVSVICFFAPVYRLQDLLFRMFDAVIICVLTVNGLYYLKKNKGVACASFLLGFINMGLLVVLMVR</sequence>
<dbReference type="Proteomes" id="UP000595038">
    <property type="component" value="Chromosome"/>
</dbReference>
<dbReference type="EMBL" id="NILC01000021">
    <property type="protein sequence ID" value="TWL28657.1"/>
    <property type="molecule type" value="Genomic_DNA"/>
</dbReference>
<dbReference type="GeneID" id="92862358"/>
<reference evidence="3 4" key="1">
    <citation type="submission" date="2019-06" db="EMBL/GenBank/DDBJ databases">
        <title>Genome sequence analysis of &gt;100 Bacillus licheniformis strains suggests intrinsic resistance to this species.</title>
        <authorList>
            <person name="Wels M."/>
            <person name="Siezen R.J."/>
            <person name="Johansen E."/>
            <person name="Stuer-Lauridsen B."/>
            <person name="Bjerre K."/>
            <person name="Nielsen B.K.K."/>
        </authorList>
    </citation>
    <scope>NUCLEOTIDE SEQUENCE [LARGE SCALE GENOMIC DNA]</scope>
    <source>
        <strain evidence="3 4">BAC-16736</strain>
    </source>
</reference>
<dbReference type="AlphaFoldDB" id="A0A415J0C0"/>
<evidence type="ECO:0000313" key="3">
    <source>
        <dbReference type="EMBL" id="TWL28657.1"/>
    </source>
</evidence>
<feature type="transmembrane region" description="Helical" evidence="1">
    <location>
        <begin position="44"/>
        <end position="65"/>
    </location>
</feature>
<proteinExistence type="predicted"/>
<dbReference type="RefSeq" id="WP_003180226.1">
    <property type="nucleotide sequence ID" value="NZ_BEXU01000023.1"/>
</dbReference>
<accession>A0A415J0C0</accession>
<keyword evidence="1" id="KW-1133">Transmembrane helix</keyword>
<dbReference type="Proteomes" id="UP000435910">
    <property type="component" value="Unassembled WGS sequence"/>
</dbReference>
<evidence type="ECO:0000313" key="2">
    <source>
        <dbReference type="EMBL" id="QPR72368.1"/>
    </source>
</evidence>
<keyword evidence="1" id="KW-0812">Transmembrane</keyword>
<evidence type="ECO:0000313" key="4">
    <source>
        <dbReference type="Proteomes" id="UP000435910"/>
    </source>
</evidence>
<reference evidence="2 5" key="2">
    <citation type="submission" date="2020-12" db="EMBL/GenBank/DDBJ databases">
        <title>FDA dAtabase for Regulatory Grade micrObial Sequences (FDA-ARGOS): Supporting development and validation of Infectious Disease Dx tests.</title>
        <authorList>
            <person name="Nelson B."/>
            <person name="Plummer A."/>
            <person name="Tallon L."/>
            <person name="Sadzewicz L."/>
            <person name="Zhao X."/>
            <person name="Boylan J."/>
            <person name="Ott S."/>
            <person name="Bowen H."/>
            <person name="Vavikolanu K."/>
            <person name="Mehta A."/>
            <person name="Aluvathingal J."/>
            <person name="Nadendla S."/>
            <person name="Myers T."/>
            <person name="Yan Y."/>
            <person name="Sichtig H."/>
        </authorList>
    </citation>
    <scope>NUCLEOTIDE SEQUENCE [LARGE SCALE GENOMIC DNA]</scope>
    <source>
        <strain evidence="2 5">FDAARGOS_923</strain>
    </source>
</reference>
<feature type="transmembrane region" description="Helical" evidence="1">
    <location>
        <begin position="71"/>
        <end position="91"/>
    </location>
</feature>
<dbReference type="EMBL" id="CP065647">
    <property type="protein sequence ID" value="QPR72368.1"/>
    <property type="molecule type" value="Genomic_DNA"/>
</dbReference>
<gene>
    <name evidence="3" type="ORF">CHCC16736_3259</name>
    <name evidence="2" type="ORF">I6G80_21600</name>
</gene>
<organism evidence="3 4">
    <name type="scientific">Bacillus licheniformis</name>
    <dbReference type="NCBI Taxonomy" id="1402"/>
    <lineage>
        <taxon>Bacteria</taxon>
        <taxon>Bacillati</taxon>
        <taxon>Bacillota</taxon>
        <taxon>Bacilli</taxon>
        <taxon>Bacillales</taxon>
        <taxon>Bacillaceae</taxon>
        <taxon>Bacillus</taxon>
    </lineage>
</organism>
<evidence type="ECO:0000256" key="1">
    <source>
        <dbReference type="SAM" id="Phobius"/>
    </source>
</evidence>
<protein>
    <submittedName>
        <fullName evidence="3">Uncharacterized protein</fullName>
    </submittedName>
</protein>
<evidence type="ECO:0000313" key="5">
    <source>
        <dbReference type="Proteomes" id="UP000595038"/>
    </source>
</evidence>
<feature type="transmembrane region" description="Helical" evidence="1">
    <location>
        <begin position="15"/>
        <end position="37"/>
    </location>
</feature>
<keyword evidence="1" id="KW-0472">Membrane</keyword>
<name>A0A415J0C0_BACLI</name>